<keyword evidence="3" id="KW-0472">Membrane</keyword>
<feature type="transmembrane region" description="Helical" evidence="3">
    <location>
        <begin position="46"/>
        <end position="65"/>
    </location>
</feature>
<accession>A0ABP7PED6</accession>
<protein>
    <recommendedName>
        <fullName evidence="1">diguanylate cyclase</fullName>
        <ecNumber evidence="1">2.7.7.65</ecNumber>
    </recommendedName>
</protein>
<evidence type="ECO:0000256" key="2">
    <source>
        <dbReference type="ARBA" id="ARBA00034247"/>
    </source>
</evidence>
<organism evidence="5 6">
    <name type="scientific">Allohahella marinimesophila</name>
    <dbReference type="NCBI Taxonomy" id="1054972"/>
    <lineage>
        <taxon>Bacteria</taxon>
        <taxon>Pseudomonadati</taxon>
        <taxon>Pseudomonadota</taxon>
        <taxon>Gammaproteobacteria</taxon>
        <taxon>Oceanospirillales</taxon>
        <taxon>Hahellaceae</taxon>
        <taxon>Allohahella</taxon>
    </lineage>
</organism>
<feature type="transmembrane region" description="Helical" evidence="3">
    <location>
        <begin position="100"/>
        <end position="117"/>
    </location>
</feature>
<feature type="transmembrane region" description="Helical" evidence="3">
    <location>
        <begin position="156"/>
        <end position="176"/>
    </location>
</feature>
<evidence type="ECO:0000313" key="6">
    <source>
        <dbReference type="Proteomes" id="UP001501337"/>
    </source>
</evidence>
<reference evidence="6" key="1">
    <citation type="journal article" date="2019" name="Int. J. Syst. Evol. Microbiol.">
        <title>The Global Catalogue of Microorganisms (GCM) 10K type strain sequencing project: providing services to taxonomists for standard genome sequencing and annotation.</title>
        <authorList>
            <consortium name="The Broad Institute Genomics Platform"/>
            <consortium name="The Broad Institute Genome Sequencing Center for Infectious Disease"/>
            <person name="Wu L."/>
            <person name="Ma J."/>
        </authorList>
    </citation>
    <scope>NUCLEOTIDE SEQUENCE [LARGE SCALE GENOMIC DNA]</scope>
    <source>
        <strain evidence="6">JCM 17555</strain>
    </source>
</reference>
<feature type="transmembrane region" description="Helical" evidence="3">
    <location>
        <begin position="21"/>
        <end position="40"/>
    </location>
</feature>
<comment type="caution">
    <text evidence="5">The sequence shown here is derived from an EMBL/GenBank/DDBJ whole genome shotgun (WGS) entry which is preliminary data.</text>
</comment>
<evidence type="ECO:0000256" key="3">
    <source>
        <dbReference type="SAM" id="Phobius"/>
    </source>
</evidence>
<dbReference type="PANTHER" id="PTHR45138">
    <property type="entry name" value="REGULATORY COMPONENTS OF SENSORY TRANSDUCTION SYSTEM"/>
    <property type="match status" value="1"/>
</dbReference>
<feature type="transmembrane region" description="Helical" evidence="3">
    <location>
        <begin position="124"/>
        <end position="144"/>
    </location>
</feature>
<dbReference type="InterPro" id="IPR029787">
    <property type="entry name" value="Nucleotide_cyclase"/>
</dbReference>
<dbReference type="Proteomes" id="UP001501337">
    <property type="component" value="Unassembled WGS sequence"/>
</dbReference>
<dbReference type="InterPro" id="IPR050469">
    <property type="entry name" value="Diguanylate_Cyclase"/>
</dbReference>
<keyword evidence="6" id="KW-1185">Reference proteome</keyword>
<feature type="domain" description="GGDEF" evidence="4">
    <location>
        <begin position="231"/>
        <end position="363"/>
    </location>
</feature>
<name>A0ABP7PED6_9GAMM</name>
<dbReference type="InterPro" id="IPR043128">
    <property type="entry name" value="Rev_trsase/Diguanyl_cyclase"/>
</dbReference>
<evidence type="ECO:0000313" key="5">
    <source>
        <dbReference type="EMBL" id="GAA3963937.1"/>
    </source>
</evidence>
<dbReference type="Gene3D" id="3.30.70.270">
    <property type="match status" value="1"/>
</dbReference>
<dbReference type="PANTHER" id="PTHR45138:SF9">
    <property type="entry name" value="DIGUANYLATE CYCLASE DGCM-RELATED"/>
    <property type="match status" value="1"/>
</dbReference>
<feature type="transmembrane region" description="Helical" evidence="3">
    <location>
        <begin position="77"/>
        <end position="94"/>
    </location>
</feature>
<dbReference type="PROSITE" id="PS50887">
    <property type="entry name" value="GGDEF"/>
    <property type="match status" value="1"/>
</dbReference>
<dbReference type="RefSeq" id="WP_344806273.1">
    <property type="nucleotide sequence ID" value="NZ_BAABBO010000009.1"/>
</dbReference>
<dbReference type="EMBL" id="BAABBO010000009">
    <property type="protein sequence ID" value="GAA3963937.1"/>
    <property type="molecule type" value="Genomic_DNA"/>
</dbReference>
<proteinExistence type="predicted"/>
<gene>
    <name evidence="5" type="ORF">GCM10022278_22220</name>
</gene>
<dbReference type="EC" id="2.7.7.65" evidence="1"/>
<dbReference type="SMART" id="SM00267">
    <property type="entry name" value="GGDEF"/>
    <property type="match status" value="1"/>
</dbReference>
<evidence type="ECO:0000259" key="4">
    <source>
        <dbReference type="PROSITE" id="PS50887"/>
    </source>
</evidence>
<dbReference type="CDD" id="cd01949">
    <property type="entry name" value="GGDEF"/>
    <property type="match status" value="1"/>
</dbReference>
<keyword evidence="3" id="KW-1133">Transmembrane helix</keyword>
<evidence type="ECO:0000256" key="1">
    <source>
        <dbReference type="ARBA" id="ARBA00012528"/>
    </source>
</evidence>
<dbReference type="SUPFAM" id="SSF55073">
    <property type="entry name" value="Nucleotide cyclase"/>
    <property type="match status" value="1"/>
</dbReference>
<keyword evidence="3" id="KW-0812">Transmembrane</keyword>
<comment type="catalytic activity">
    <reaction evidence="2">
        <text>2 GTP = 3',3'-c-di-GMP + 2 diphosphate</text>
        <dbReference type="Rhea" id="RHEA:24898"/>
        <dbReference type="ChEBI" id="CHEBI:33019"/>
        <dbReference type="ChEBI" id="CHEBI:37565"/>
        <dbReference type="ChEBI" id="CHEBI:58805"/>
        <dbReference type="EC" id="2.7.7.65"/>
    </reaction>
</comment>
<dbReference type="NCBIfam" id="TIGR00254">
    <property type="entry name" value="GGDEF"/>
    <property type="match status" value="1"/>
</dbReference>
<dbReference type="InterPro" id="IPR000160">
    <property type="entry name" value="GGDEF_dom"/>
</dbReference>
<sequence length="371" mass="42099">MLSDRERKSQRRRERVALSTSVSYMLTWLTFAVAWAVGVFPGKHLAILLLMTAFVSIGFWLVFRLKLNLRFRDKDLTAEQMALSLIPPLYALFFLENPQARSSILLIIFIPLVYGILGLRRQQFIRIGILNFLFCILLIGSLWWLRPAYVDLRIEAVQLTALLVVIGQLILIGGYISELRNRLKKNNIQLEEALETIQEMASTDELTGLSNRRALMEKIEQEFSRCTRGGPGFSVCLIDVDFFKRINDTFGHHAGDQVLRELAQMMKDCLRKIDCVGRFGGEEFLLVLPQTALEGAVMKAERLRQAVEGMRFDSIEQGLTITISIGVAQYDCNENFEQTIARADTALYAAKNRGRNQTRTELDIEASSAPA</sequence>
<dbReference type="Pfam" id="PF00990">
    <property type="entry name" value="GGDEF"/>
    <property type="match status" value="1"/>
</dbReference>